<name>A0ABQ8YYG2_9EUKA</name>
<feature type="compositionally biased region" description="Basic and acidic residues" evidence="1">
    <location>
        <begin position="327"/>
        <end position="338"/>
    </location>
</feature>
<feature type="region of interest" description="Disordered" evidence="1">
    <location>
        <begin position="312"/>
        <end position="377"/>
    </location>
</feature>
<protein>
    <submittedName>
        <fullName evidence="2">Uncharacterized protein</fullName>
    </submittedName>
</protein>
<dbReference type="Proteomes" id="UP001150062">
    <property type="component" value="Unassembled WGS sequence"/>
</dbReference>
<gene>
    <name evidence="2" type="ORF">M0813_17015</name>
</gene>
<feature type="compositionally biased region" description="Polar residues" evidence="1">
    <location>
        <begin position="167"/>
        <end position="183"/>
    </location>
</feature>
<reference evidence="2" key="1">
    <citation type="submission" date="2022-08" db="EMBL/GenBank/DDBJ databases">
        <title>Novel sulfate-reducing endosymbionts in the free-living metamonad Anaeramoeba.</title>
        <authorList>
            <person name="Jerlstrom-Hultqvist J."/>
            <person name="Cepicka I."/>
            <person name="Gallot-Lavallee L."/>
            <person name="Salas-Leiva D."/>
            <person name="Curtis B.A."/>
            <person name="Zahonova K."/>
            <person name="Pipaliya S."/>
            <person name="Dacks J."/>
            <person name="Roger A.J."/>
        </authorList>
    </citation>
    <scope>NUCLEOTIDE SEQUENCE</scope>
    <source>
        <strain evidence="2">Schooner1</strain>
    </source>
</reference>
<dbReference type="EMBL" id="JAOAOG010000098">
    <property type="protein sequence ID" value="KAJ6249594.1"/>
    <property type="molecule type" value="Genomic_DNA"/>
</dbReference>
<organism evidence="2 3">
    <name type="scientific">Anaeramoeba flamelloides</name>
    <dbReference type="NCBI Taxonomy" id="1746091"/>
    <lineage>
        <taxon>Eukaryota</taxon>
        <taxon>Metamonada</taxon>
        <taxon>Anaeramoebidae</taxon>
        <taxon>Anaeramoeba</taxon>
    </lineage>
</organism>
<feature type="compositionally biased region" description="Basic and acidic residues" evidence="1">
    <location>
        <begin position="155"/>
        <end position="166"/>
    </location>
</feature>
<feature type="compositionally biased region" description="Basic and acidic residues" evidence="1">
    <location>
        <begin position="188"/>
        <end position="209"/>
    </location>
</feature>
<proteinExistence type="predicted"/>
<evidence type="ECO:0000256" key="1">
    <source>
        <dbReference type="SAM" id="MobiDB-lite"/>
    </source>
</evidence>
<feature type="region of interest" description="Disordered" evidence="1">
    <location>
        <begin position="146"/>
        <end position="217"/>
    </location>
</feature>
<comment type="caution">
    <text evidence="2">The sequence shown here is derived from an EMBL/GenBank/DDBJ whole genome shotgun (WGS) entry which is preliminary data.</text>
</comment>
<keyword evidence="3" id="KW-1185">Reference proteome</keyword>
<evidence type="ECO:0000313" key="2">
    <source>
        <dbReference type="EMBL" id="KAJ6249594.1"/>
    </source>
</evidence>
<sequence>MSLAICDTQGILIYFKTGIKGHNNDQGAFNKSDLTEILIKRLILDFLQNKIITNNYIITILNSIKVDELIDGNKNEDELLINLEVKNTKINTKKKKSNKMKKHYSICTDELNSNQEIILIEENLEYRLYILNEDSNNFIHDHKQTLDQSSDDDEHDKNQNFHDDQNTKSLNHNQKENYININKNHPYGYERLKSDESDNENKNKNKNENENNYENTNNFDCLQQTQNEKKRILPNNIEFNREVLYLLENLTGISRRSLERGLSSFIERNFGLHNIHPHNKQKIIFGKASLKKNKKKEKINLRKRKKKFKITYKKQTKENQKSNSLKDPIKEKSIRIEKGNQTNTLNTNIAQKNKKKKTNPNQKRSPPKNSKQETTVQKNDNYFTLPLKLSFSPPHINKVSENNWLFEIEKKYSYEFD</sequence>
<feature type="compositionally biased region" description="Polar residues" evidence="1">
    <location>
        <begin position="367"/>
        <end position="377"/>
    </location>
</feature>
<accession>A0ABQ8YYG2</accession>
<evidence type="ECO:0000313" key="3">
    <source>
        <dbReference type="Proteomes" id="UP001150062"/>
    </source>
</evidence>